<accession>A0A6P8AVN9</accession>
<name>A0A6P8AVN9_PYRGI</name>
<keyword evidence="1" id="KW-0732">Signal</keyword>
<evidence type="ECO:0008006" key="4">
    <source>
        <dbReference type="Google" id="ProtNLM"/>
    </source>
</evidence>
<evidence type="ECO:0000313" key="3">
    <source>
        <dbReference type="RefSeq" id="XP_030978960.1"/>
    </source>
</evidence>
<feature type="signal peptide" evidence="1">
    <location>
        <begin position="1"/>
        <end position="19"/>
    </location>
</feature>
<reference evidence="3" key="3">
    <citation type="submission" date="2025-08" db="UniProtKB">
        <authorList>
            <consortium name="RefSeq"/>
        </authorList>
    </citation>
    <scope>IDENTIFICATION</scope>
    <source>
        <strain evidence="3">NI907</strain>
    </source>
</reference>
<gene>
    <name evidence="3" type="ORF">PgNI_08776</name>
</gene>
<sequence>MKTTFFALVGAVFATVALAGKTTSICMSVYNKQLTDSTICTKAGAEYLGNGICCIDSSKAIQKATYESNCDEQSGTVKDTGNACS</sequence>
<dbReference type="AlphaFoldDB" id="A0A6P8AVN9"/>
<keyword evidence="2" id="KW-1185">Reference proteome</keyword>
<reference evidence="3" key="2">
    <citation type="submission" date="2019-10" db="EMBL/GenBank/DDBJ databases">
        <authorList>
            <consortium name="NCBI Genome Project"/>
        </authorList>
    </citation>
    <scope>NUCLEOTIDE SEQUENCE</scope>
    <source>
        <strain evidence="3">NI907</strain>
    </source>
</reference>
<organism evidence="2 3">
    <name type="scientific">Pyricularia grisea</name>
    <name type="common">Crabgrass-specific blast fungus</name>
    <name type="synonym">Magnaporthe grisea</name>
    <dbReference type="NCBI Taxonomy" id="148305"/>
    <lineage>
        <taxon>Eukaryota</taxon>
        <taxon>Fungi</taxon>
        <taxon>Dikarya</taxon>
        <taxon>Ascomycota</taxon>
        <taxon>Pezizomycotina</taxon>
        <taxon>Sordariomycetes</taxon>
        <taxon>Sordariomycetidae</taxon>
        <taxon>Magnaporthales</taxon>
        <taxon>Pyriculariaceae</taxon>
        <taxon>Pyricularia</taxon>
    </lineage>
</organism>
<dbReference type="RefSeq" id="XP_030978960.1">
    <property type="nucleotide sequence ID" value="XM_031128767.1"/>
</dbReference>
<feature type="chain" id="PRO_5027684880" description="Extracellular membrane protein CFEM domain-containing protein" evidence="1">
    <location>
        <begin position="20"/>
        <end position="85"/>
    </location>
</feature>
<dbReference type="GeneID" id="41963675"/>
<protein>
    <recommendedName>
        <fullName evidence="4">Extracellular membrane protein CFEM domain-containing protein</fullName>
    </recommendedName>
</protein>
<evidence type="ECO:0000313" key="2">
    <source>
        <dbReference type="Proteomes" id="UP000515153"/>
    </source>
</evidence>
<dbReference type="KEGG" id="pgri:PgNI_08776"/>
<proteinExistence type="predicted"/>
<reference evidence="2 3" key="1">
    <citation type="journal article" date="2019" name="Mol. Biol. Evol.">
        <title>Blast fungal genomes show frequent chromosomal changes, gene gains and losses, and effector gene turnover.</title>
        <authorList>
            <person name="Gomez Luciano L.B."/>
            <person name="Jason Tsai I."/>
            <person name="Chuma I."/>
            <person name="Tosa Y."/>
            <person name="Chen Y.H."/>
            <person name="Li J.Y."/>
            <person name="Li M.Y."/>
            <person name="Jade Lu M.Y."/>
            <person name="Nakayashiki H."/>
            <person name="Li W.H."/>
        </authorList>
    </citation>
    <scope>NUCLEOTIDE SEQUENCE [LARGE SCALE GENOMIC DNA]</scope>
    <source>
        <strain evidence="2 3">NI907</strain>
    </source>
</reference>
<evidence type="ECO:0000256" key="1">
    <source>
        <dbReference type="SAM" id="SignalP"/>
    </source>
</evidence>
<dbReference type="Proteomes" id="UP000515153">
    <property type="component" value="Chromosome V"/>
</dbReference>